<organism evidence="1">
    <name type="scientific">bioreactor metagenome</name>
    <dbReference type="NCBI Taxonomy" id="1076179"/>
    <lineage>
        <taxon>unclassified sequences</taxon>
        <taxon>metagenomes</taxon>
        <taxon>ecological metagenomes</taxon>
    </lineage>
</organism>
<accession>A0A645IN21</accession>
<gene>
    <name evidence="1" type="ORF">SDC9_197346</name>
</gene>
<proteinExistence type="predicted"/>
<reference evidence="1" key="1">
    <citation type="submission" date="2019-08" db="EMBL/GenBank/DDBJ databases">
        <authorList>
            <person name="Kucharzyk K."/>
            <person name="Murdoch R.W."/>
            <person name="Higgins S."/>
            <person name="Loffler F."/>
        </authorList>
    </citation>
    <scope>NUCLEOTIDE SEQUENCE</scope>
</reference>
<dbReference type="EMBL" id="VSSQ01113225">
    <property type="protein sequence ID" value="MPN49724.1"/>
    <property type="molecule type" value="Genomic_DNA"/>
</dbReference>
<protein>
    <submittedName>
        <fullName evidence="1">Uncharacterized protein</fullName>
    </submittedName>
</protein>
<dbReference type="AlphaFoldDB" id="A0A645IN21"/>
<evidence type="ECO:0000313" key="1">
    <source>
        <dbReference type="EMBL" id="MPN49724.1"/>
    </source>
</evidence>
<name>A0A645IN21_9ZZZZ</name>
<sequence length="122" mass="14754">MFFANNIFSQNCILPNGKYKVEFDKQFELYPKFEFQILNDSITFYENYSFVTRKIEKNKDCSLIIEKEIIDETDLTELQKMLNRQHPFYTFKTISDSRFDFIYRVDLHVMINSGKFVLIETE</sequence>
<comment type="caution">
    <text evidence="1">The sequence shown here is derived from an EMBL/GenBank/DDBJ whole genome shotgun (WGS) entry which is preliminary data.</text>
</comment>